<protein>
    <submittedName>
        <fullName evidence="2">Uncharacterized protein</fullName>
    </submittedName>
</protein>
<feature type="transmembrane region" description="Helical" evidence="1">
    <location>
        <begin position="194"/>
        <end position="215"/>
    </location>
</feature>
<evidence type="ECO:0000313" key="2">
    <source>
        <dbReference type="EMBL" id="KAA8909336.1"/>
    </source>
</evidence>
<keyword evidence="3" id="KW-1185">Reference proteome</keyword>
<dbReference type="InParanoid" id="A0A5J5F215"/>
<evidence type="ECO:0000313" key="3">
    <source>
        <dbReference type="Proteomes" id="UP000326924"/>
    </source>
</evidence>
<sequence length="273" mass="30730">MGLYQKYNDEKKESVYIVLCASEAAKENLSKAFQSESTVSRPMLMISVFLNSSERSWRALINYLESQLLDIEGKALCQEVFLTFKDCQNLLRLRNRVSEVHYSLKGALSVAGGYKAHCEDLVRLGVEGVDESTFLQIELFSATIKGHIDSTERLLAQIEGMSKIIYQALTYGMASDTKEESKAAQKDARSMKTLTFIAMLYLPASLVASIFSSNLIQSVQVEGSKTRFVLTTQFWTYPVVTFSLMALTLVSVSVWHWRLERKRGPLHEPLANA</sequence>
<proteinExistence type="predicted"/>
<gene>
    <name evidence="2" type="ORF">FN846DRAFT_1009265</name>
</gene>
<comment type="caution">
    <text evidence="2">The sequence shown here is derived from an EMBL/GenBank/DDBJ whole genome shotgun (WGS) entry which is preliminary data.</text>
</comment>
<name>A0A5J5F215_9PEZI</name>
<feature type="transmembrane region" description="Helical" evidence="1">
    <location>
        <begin position="235"/>
        <end position="257"/>
    </location>
</feature>
<accession>A0A5J5F215</accession>
<dbReference type="AlphaFoldDB" id="A0A5J5F215"/>
<organism evidence="2 3">
    <name type="scientific">Sphaerosporella brunnea</name>
    <dbReference type="NCBI Taxonomy" id="1250544"/>
    <lineage>
        <taxon>Eukaryota</taxon>
        <taxon>Fungi</taxon>
        <taxon>Dikarya</taxon>
        <taxon>Ascomycota</taxon>
        <taxon>Pezizomycotina</taxon>
        <taxon>Pezizomycetes</taxon>
        <taxon>Pezizales</taxon>
        <taxon>Pyronemataceae</taxon>
        <taxon>Sphaerosporella</taxon>
    </lineage>
</organism>
<dbReference type="OrthoDB" id="5396681at2759"/>
<dbReference type="Proteomes" id="UP000326924">
    <property type="component" value="Unassembled WGS sequence"/>
</dbReference>
<keyword evidence="1" id="KW-0472">Membrane</keyword>
<keyword evidence="1" id="KW-0812">Transmembrane</keyword>
<dbReference type="Gene3D" id="1.20.58.340">
    <property type="entry name" value="Magnesium transport protein CorA, transmembrane region"/>
    <property type="match status" value="1"/>
</dbReference>
<keyword evidence="1" id="KW-1133">Transmembrane helix</keyword>
<dbReference type="EMBL" id="VXIS01000059">
    <property type="protein sequence ID" value="KAA8909336.1"/>
    <property type="molecule type" value="Genomic_DNA"/>
</dbReference>
<reference evidence="2 3" key="1">
    <citation type="submission" date="2019-09" db="EMBL/GenBank/DDBJ databases">
        <title>Draft genome of the ectomycorrhizal ascomycete Sphaerosporella brunnea.</title>
        <authorList>
            <consortium name="DOE Joint Genome Institute"/>
            <person name="Benucci G.M."/>
            <person name="Marozzi G."/>
            <person name="Antonielli L."/>
            <person name="Sanchez S."/>
            <person name="Marco P."/>
            <person name="Wang X."/>
            <person name="Falini L.B."/>
            <person name="Barry K."/>
            <person name="Haridas S."/>
            <person name="Lipzen A."/>
            <person name="Labutti K."/>
            <person name="Grigoriev I.V."/>
            <person name="Murat C."/>
            <person name="Martin F."/>
            <person name="Albertini E."/>
            <person name="Donnini D."/>
            <person name="Bonito G."/>
        </authorList>
    </citation>
    <scope>NUCLEOTIDE SEQUENCE [LARGE SCALE GENOMIC DNA]</scope>
    <source>
        <strain evidence="2 3">Sb_GMNB300</strain>
    </source>
</reference>
<evidence type="ECO:0000256" key="1">
    <source>
        <dbReference type="SAM" id="Phobius"/>
    </source>
</evidence>